<dbReference type="Pfam" id="PF09684">
    <property type="entry name" value="Tail_P2_I"/>
    <property type="match status" value="1"/>
</dbReference>
<sequence length="394" mass="45756">MIKQLLPPSIAIDENISKLAQSGEDIFSFLLSQTDNTLIYSAIDRLQEEVLDLLAWQFHIEGYEFAKDLQTKRKLIKSAVELHRLKGTTAGIKKALELAGAELVKIYTPHHRTFLSVSLSDEERREWLSQFPELRLVHFAYRGRGRDNRFITFPCISDAQTRFGIRGYIKKAGNLMPLKTLSRKEATQIKTAIEMVEVRVPGKGYGIFYRLPDRFLYDHSARKRIYSVLLQRQYTDINTEYSLQTLTPSTTPIASRYEEVYERGTFYRKQAYCLFLYGHTTMTDAERRIYKSIRIYDDDVVVNRRRPVTFLNEKPITIPAYNAELKCRIRGEYRFRSFLQSLDKTVLQASLRMLSEFKSARDKILLDTKTKRELVADGTITAGMNITLQEVIDV</sequence>
<dbReference type="AlphaFoldDB" id="H5SBV1"/>
<gene>
    <name evidence="1" type="ORF">HGMM_F07F09C12</name>
</gene>
<name>H5SBV1_9BACT</name>
<evidence type="ECO:0000313" key="1">
    <source>
        <dbReference type="EMBL" id="BAL53637.1"/>
    </source>
</evidence>
<dbReference type="InterPro" id="IPR006521">
    <property type="entry name" value="Tail_protein_I"/>
</dbReference>
<reference evidence="1" key="1">
    <citation type="journal article" date="2005" name="Environ. Microbiol.">
        <title>Genetic and functional properties of uncultivated thermophilic crenarchaeotes from a subsurface gold mine as revealed by analysis of genome fragments.</title>
        <authorList>
            <person name="Nunoura T."/>
            <person name="Hirayama H."/>
            <person name="Takami H."/>
            <person name="Oida H."/>
            <person name="Nishi S."/>
            <person name="Shimamura S."/>
            <person name="Suzuki Y."/>
            <person name="Inagaki F."/>
            <person name="Takai K."/>
            <person name="Nealson K.H."/>
            <person name="Horikoshi K."/>
        </authorList>
    </citation>
    <scope>NUCLEOTIDE SEQUENCE</scope>
</reference>
<accession>H5SBV1</accession>
<dbReference type="EMBL" id="AP011663">
    <property type="protein sequence ID" value="BAL53637.1"/>
    <property type="molecule type" value="Genomic_DNA"/>
</dbReference>
<reference evidence="1" key="2">
    <citation type="journal article" date="2012" name="PLoS ONE">
        <title>A Deeply Branching Thermophilic Bacterium with an Ancient Acetyl-CoA Pathway Dominates a Subsurface Ecosystem.</title>
        <authorList>
            <person name="Takami H."/>
            <person name="Noguchi H."/>
            <person name="Takaki Y."/>
            <person name="Uchiyama I."/>
            <person name="Toyoda A."/>
            <person name="Nishi S."/>
            <person name="Chee G.-J."/>
            <person name="Arai W."/>
            <person name="Nunoura T."/>
            <person name="Itoh T."/>
            <person name="Hattori M."/>
            <person name="Takai K."/>
        </authorList>
    </citation>
    <scope>NUCLEOTIDE SEQUENCE</scope>
</reference>
<proteinExistence type="predicted"/>
<organism evidence="1">
    <name type="scientific">uncultured Aquificia bacterium</name>
    <dbReference type="NCBI Taxonomy" id="453415"/>
    <lineage>
        <taxon>Bacteria</taxon>
        <taxon>Pseudomonadati</taxon>
        <taxon>Aquificota</taxon>
        <taxon>Aquificia</taxon>
        <taxon>environmental samples</taxon>
    </lineage>
</organism>
<protein>
    <submittedName>
        <fullName evidence="1">Prophage MuMc02 tail fiber domain-containing protein</fullName>
    </submittedName>
</protein>